<evidence type="ECO:0000313" key="4">
    <source>
        <dbReference type="Proteomes" id="UP000822688"/>
    </source>
</evidence>
<feature type="chain" id="PRO_5035729838" evidence="2">
    <location>
        <begin position="23"/>
        <end position="550"/>
    </location>
</feature>
<evidence type="ECO:0000313" key="3">
    <source>
        <dbReference type="EMBL" id="KAG0571715.1"/>
    </source>
</evidence>
<feature type="compositionally biased region" description="Polar residues" evidence="1">
    <location>
        <begin position="312"/>
        <end position="342"/>
    </location>
</feature>
<evidence type="ECO:0000256" key="1">
    <source>
        <dbReference type="SAM" id="MobiDB-lite"/>
    </source>
</evidence>
<reference evidence="3" key="1">
    <citation type="submission" date="2020-06" db="EMBL/GenBank/DDBJ databases">
        <title>WGS assembly of Ceratodon purpureus strain R40.</title>
        <authorList>
            <person name="Carey S.B."/>
            <person name="Jenkins J."/>
            <person name="Shu S."/>
            <person name="Lovell J.T."/>
            <person name="Sreedasyam A."/>
            <person name="Maumus F."/>
            <person name="Tiley G.P."/>
            <person name="Fernandez-Pozo N."/>
            <person name="Barry K."/>
            <person name="Chen C."/>
            <person name="Wang M."/>
            <person name="Lipzen A."/>
            <person name="Daum C."/>
            <person name="Saski C.A."/>
            <person name="Payton A.C."/>
            <person name="Mcbreen J.C."/>
            <person name="Conrad R.E."/>
            <person name="Kollar L.M."/>
            <person name="Olsson S."/>
            <person name="Huttunen S."/>
            <person name="Landis J.B."/>
            <person name="Wickett N.J."/>
            <person name="Johnson M.G."/>
            <person name="Rensing S.A."/>
            <person name="Grimwood J."/>
            <person name="Schmutz J."/>
            <person name="Mcdaniel S.F."/>
        </authorList>
    </citation>
    <scope>NUCLEOTIDE SEQUENCE</scope>
    <source>
        <strain evidence="3">R40</strain>
    </source>
</reference>
<feature type="compositionally biased region" description="Polar residues" evidence="1">
    <location>
        <begin position="40"/>
        <end position="55"/>
    </location>
</feature>
<protein>
    <submittedName>
        <fullName evidence="3">Uncharacterized protein</fullName>
    </submittedName>
</protein>
<feature type="region of interest" description="Disordered" evidence="1">
    <location>
        <begin position="521"/>
        <end position="550"/>
    </location>
</feature>
<dbReference type="Proteomes" id="UP000822688">
    <property type="component" value="Chromosome V"/>
</dbReference>
<gene>
    <name evidence="3" type="ORF">KC19_VG036300</name>
</gene>
<comment type="caution">
    <text evidence="3">The sequence shown here is derived from an EMBL/GenBank/DDBJ whole genome shotgun (WGS) entry which is preliminary data.</text>
</comment>
<keyword evidence="2" id="KW-0732">Signal</keyword>
<feature type="signal peptide" evidence="2">
    <location>
        <begin position="1"/>
        <end position="22"/>
    </location>
</feature>
<sequence>MICGNPKQLMLLWVWLVYLYSPDEICHDWPHTQGHLGPNPASQWSGNGSPVNRASNGWAPELNHRPLSEPGSWTTISFKRRAGSSPFHRRLPQLIPRPAQTAPPSTSEDVGTCMDTRGDGPQKHARRPRSPATKEREAMAKRRARNLQTEAYAMERIAHAEGRQIRYPILTNPEGEIIGNWGKWQAADRSIAEVTVDRKIREYRKEPVAWKWFLKTIQRELDLRFYFVYPVKPEVLSSYLSMILANDRYKWHKYYVKTSGGQHQDCPDDAFAKLREFWESPEGKAKCEVMREIRSKVGKDVTFCSDFDSELTPTQQRRASTGSEEFHTPSSQPVKGNNSLQHTAAGEKLSDSWKEGMESRMDFLQSNLTELIQLIKGGAVSNRRPDLREDPSDRVVERNRGTCAPNLHEVDRITNEPADDSLHITHVEKEPPLENRIHDLSPVSGDTVLLPLDTEPQEEHAFSECAPAATSHDSCLINKSTSKAADHSLDAVQGTTSGVDVLPPAGTVAADFGVLTRGVRSPKTGACTKVPPEFQSPRDSSSLIPAKKTI</sequence>
<feature type="region of interest" description="Disordered" evidence="1">
    <location>
        <begin position="37"/>
        <end position="66"/>
    </location>
</feature>
<proteinExistence type="predicted"/>
<dbReference type="EMBL" id="CM026426">
    <property type="protein sequence ID" value="KAG0571715.1"/>
    <property type="molecule type" value="Genomic_DNA"/>
</dbReference>
<feature type="region of interest" description="Disordered" evidence="1">
    <location>
        <begin position="312"/>
        <end position="349"/>
    </location>
</feature>
<feature type="region of interest" description="Disordered" evidence="1">
    <location>
        <begin position="96"/>
        <end position="138"/>
    </location>
</feature>
<organism evidence="3 4">
    <name type="scientific">Ceratodon purpureus</name>
    <name type="common">Fire moss</name>
    <name type="synonym">Dicranum purpureum</name>
    <dbReference type="NCBI Taxonomy" id="3225"/>
    <lineage>
        <taxon>Eukaryota</taxon>
        <taxon>Viridiplantae</taxon>
        <taxon>Streptophyta</taxon>
        <taxon>Embryophyta</taxon>
        <taxon>Bryophyta</taxon>
        <taxon>Bryophytina</taxon>
        <taxon>Bryopsida</taxon>
        <taxon>Dicranidae</taxon>
        <taxon>Pseudoditrichales</taxon>
        <taxon>Ditrichaceae</taxon>
        <taxon>Ceratodon</taxon>
    </lineage>
</organism>
<evidence type="ECO:0000256" key="2">
    <source>
        <dbReference type="SAM" id="SignalP"/>
    </source>
</evidence>
<accession>A0A8T0HLN8</accession>
<keyword evidence="4" id="KW-1185">Reference proteome</keyword>
<dbReference type="AlphaFoldDB" id="A0A8T0HLN8"/>
<name>A0A8T0HLN8_CERPU</name>